<reference evidence="19" key="1">
    <citation type="journal article" date="2017" name="Algae">
        <title>Isolation and characterization of two phototropins in the freshwater green alga, Spirogyra varians (Streptophyta, Zygnematales).</title>
        <authorList>
            <person name="Lee J.W."/>
            <person name="Kim G.H."/>
        </authorList>
    </citation>
    <scope>NUCLEOTIDE SEQUENCE</scope>
    <source>
        <strain evidence="19">SPVAR1</strain>
    </source>
</reference>
<feature type="domain" description="Protein kinase" evidence="16">
    <location>
        <begin position="509"/>
        <end position="852"/>
    </location>
</feature>
<dbReference type="CDD" id="cd00130">
    <property type="entry name" value="PAS"/>
    <property type="match status" value="2"/>
</dbReference>
<comment type="catalytic activity">
    <reaction evidence="12">
        <text>L-threonyl-[protein] + ATP = O-phospho-L-threonyl-[protein] + ADP + H(+)</text>
        <dbReference type="Rhea" id="RHEA:46608"/>
        <dbReference type="Rhea" id="RHEA-COMP:11060"/>
        <dbReference type="Rhea" id="RHEA-COMP:11605"/>
        <dbReference type="ChEBI" id="CHEBI:15378"/>
        <dbReference type="ChEBI" id="CHEBI:30013"/>
        <dbReference type="ChEBI" id="CHEBI:30616"/>
        <dbReference type="ChEBI" id="CHEBI:61977"/>
        <dbReference type="ChEBI" id="CHEBI:456216"/>
        <dbReference type="EC" id="2.7.11.1"/>
    </reaction>
</comment>
<dbReference type="GO" id="GO:0009882">
    <property type="term" value="F:blue light photoreceptor activity"/>
    <property type="evidence" value="ECO:0007669"/>
    <property type="project" value="UniProtKB-ARBA"/>
</dbReference>
<comment type="cofactor">
    <cofactor evidence="1">
        <name>FMN</name>
        <dbReference type="ChEBI" id="CHEBI:58210"/>
    </cofactor>
</comment>
<evidence type="ECO:0000256" key="10">
    <source>
        <dbReference type="ARBA" id="ARBA00022840"/>
    </source>
</evidence>
<evidence type="ECO:0000256" key="1">
    <source>
        <dbReference type="ARBA" id="ARBA00001917"/>
    </source>
</evidence>
<protein>
    <recommendedName>
        <fullName evidence="3">non-specific serine/threonine protein kinase</fullName>
        <ecNumber evidence="3">2.7.11.1</ecNumber>
    </recommendedName>
</protein>
<feature type="domain" description="PAS" evidence="17">
    <location>
        <begin position="72"/>
        <end position="145"/>
    </location>
</feature>
<dbReference type="PROSITE" id="PS50011">
    <property type="entry name" value="PROTEIN_KINASE_DOM"/>
    <property type="match status" value="1"/>
</dbReference>
<name>A0A2D1CSK3_9VIRI</name>
<dbReference type="SMART" id="SM00091">
    <property type="entry name" value="PAS"/>
    <property type="match status" value="2"/>
</dbReference>
<dbReference type="SMART" id="SM00086">
    <property type="entry name" value="PAC"/>
    <property type="match status" value="2"/>
</dbReference>
<dbReference type="PROSITE" id="PS00107">
    <property type="entry name" value="PROTEIN_KINASE_ATP"/>
    <property type="match status" value="1"/>
</dbReference>
<dbReference type="InterPro" id="IPR001610">
    <property type="entry name" value="PAC"/>
</dbReference>
<dbReference type="Pfam" id="PF13426">
    <property type="entry name" value="PAS_9"/>
    <property type="match status" value="2"/>
</dbReference>
<keyword evidence="4" id="KW-0723">Serine/threonine-protein kinase</keyword>
<feature type="domain" description="PAC" evidence="18">
    <location>
        <begin position="146"/>
        <end position="200"/>
    </location>
</feature>
<dbReference type="EMBL" id="MF422122">
    <property type="protein sequence ID" value="ATN45434.1"/>
    <property type="molecule type" value="mRNA"/>
</dbReference>
<accession>A0A2D1CSK3</accession>
<evidence type="ECO:0000256" key="13">
    <source>
        <dbReference type="ARBA" id="ARBA00048679"/>
    </source>
</evidence>
<proteinExistence type="evidence at transcript level"/>
<dbReference type="InterPro" id="IPR000700">
    <property type="entry name" value="PAS-assoc_C"/>
</dbReference>
<dbReference type="GO" id="GO:0005524">
    <property type="term" value="F:ATP binding"/>
    <property type="evidence" value="ECO:0007669"/>
    <property type="project" value="UniProtKB-UniRule"/>
</dbReference>
<dbReference type="Gene3D" id="3.30.200.20">
    <property type="entry name" value="Phosphorylase Kinase, domain 1"/>
    <property type="match status" value="1"/>
</dbReference>
<dbReference type="InterPro" id="IPR000719">
    <property type="entry name" value="Prot_kinase_dom"/>
</dbReference>
<feature type="binding site" evidence="14">
    <location>
        <position position="538"/>
    </location>
    <ligand>
        <name>ATP</name>
        <dbReference type="ChEBI" id="CHEBI:30616"/>
    </ligand>
</feature>
<dbReference type="Gene3D" id="3.30.450.20">
    <property type="entry name" value="PAS domain"/>
    <property type="match status" value="2"/>
</dbReference>
<feature type="domain" description="PAS" evidence="17">
    <location>
        <begin position="308"/>
        <end position="381"/>
    </location>
</feature>
<comment type="catalytic activity">
    <reaction evidence="13">
        <text>L-seryl-[protein] + ATP = O-phospho-L-seryl-[protein] + ADP + H(+)</text>
        <dbReference type="Rhea" id="RHEA:17989"/>
        <dbReference type="Rhea" id="RHEA-COMP:9863"/>
        <dbReference type="Rhea" id="RHEA-COMP:11604"/>
        <dbReference type="ChEBI" id="CHEBI:15378"/>
        <dbReference type="ChEBI" id="CHEBI:29999"/>
        <dbReference type="ChEBI" id="CHEBI:30616"/>
        <dbReference type="ChEBI" id="CHEBI:83421"/>
        <dbReference type="ChEBI" id="CHEBI:456216"/>
        <dbReference type="EC" id="2.7.11.1"/>
    </reaction>
</comment>
<keyword evidence="6" id="KW-0716">Sensory transduction</keyword>
<dbReference type="InterPro" id="IPR035965">
    <property type="entry name" value="PAS-like_dom_sf"/>
</dbReference>
<evidence type="ECO:0000259" key="18">
    <source>
        <dbReference type="PROSITE" id="PS50113"/>
    </source>
</evidence>
<dbReference type="FunFam" id="3.30.450.20:FF:000036">
    <property type="entry name" value="Putative LOV domain-containing protein"/>
    <property type="match status" value="1"/>
</dbReference>
<dbReference type="Pfam" id="PF00069">
    <property type="entry name" value="Pkinase"/>
    <property type="match status" value="2"/>
</dbReference>
<dbReference type="SUPFAM" id="SSF55785">
    <property type="entry name" value="PYP-like sensor domain (PAS domain)"/>
    <property type="match status" value="2"/>
</dbReference>
<dbReference type="NCBIfam" id="TIGR00229">
    <property type="entry name" value="sensory_box"/>
    <property type="match status" value="2"/>
</dbReference>
<evidence type="ECO:0000256" key="7">
    <source>
        <dbReference type="ARBA" id="ARBA00022679"/>
    </source>
</evidence>
<dbReference type="InterPro" id="IPR008271">
    <property type="entry name" value="Ser/Thr_kinase_AS"/>
</dbReference>
<keyword evidence="5" id="KW-0157">Chromophore</keyword>
<evidence type="ECO:0000256" key="12">
    <source>
        <dbReference type="ARBA" id="ARBA00047899"/>
    </source>
</evidence>
<dbReference type="InterPro" id="IPR000014">
    <property type="entry name" value="PAS"/>
</dbReference>
<feature type="region of interest" description="Disordered" evidence="15">
    <location>
        <begin position="676"/>
        <end position="727"/>
    </location>
</feature>
<dbReference type="FunFam" id="3.30.200.20:FF:000042">
    <property type="entry name" value="Aurora kinase A"/>
    <property type="match status" value="1"/>
</dbReference>
<keyword evidence="8 14" id="KW-0547">Nucleotide-binding</keyword>
<dbReference type="Gene3D" id="1.10.510.10">
    <property type="entry name" value="Transferase(Phosphotransferase) domain 1"/>
    <property type="match status" value="2"/>
</dbReference>
<organism evidence="19">
    <name type="scientific">Spirogyra varians</name>
    <dbReference type="NCBI Taxonomy" id="332125"/>
    <lineage>
        <taxon>Eukaryota</taxon>
        <taxon>Viridiplantae</taxon>
        <taxon>Streptophyta</taxon>
        <taxon>Zygnematophyceae</taxon>
        <taxon>Zygnematophycidae</taxon>
        <taxon>Spirogyrales</taxon>
        <taxon>Spirogyraceae</taxon>
        <taxon>Spirogyra</taxon>
    </lineage>
</organism>
<dbReference type="PANTHER" id="PTHR45637">
    <property type="entry name" value="FLIPPASE KINASE 1-RELATED"/>
    <property type="match status" value="1"/>
</dbReference>
<evidence type="ECO:0000256" key="4">
    <source>
        <dbReference type="ARBA" id="ARBA00022527"/>
    </source>
</evidence>
<dbReference type="CDD" id="cd05574">
    <property type="entry name" value="STKc_phototropin_like"/>
    <property type="match status" value="1"/>
</dbReference>
<dbReference type="SMART" id="SM00220">
    <property type="entry name" value="S_TKc"/>
    <property type="match status" value="1"/>
</dbReference>
<dbReference type="SUPFAM" id="SSF56112">
    <property type="entry name" value="Protein kinase-like (PK-like)"/>
    <property type="match status" value="1"/>
</dbReference>
<comment type="similarity">
    <text evidence="2">Belongs to the protein kinase superfamily. AGC Ser/Thr protein kinase family.</text>
</comment>
<evidence type="ECO:0000256" key="14">
    <source>
        <dbReference type="PROSITE-ProRule" id="PRU10141"/>
    </source>
</evidence>
<evidence type="ECO:0000256" key="15">
    <source>
        <dbReference type="SAM" id="MobiDB-lite"/>
    </source>
</evidence>
<keyword evidence="10 14" id="KW-0067">ATP-binding</keyword>
<keyword evidence="5" id="KW-0600">Photoreceptor protein</keyword>
<evidence type="ECO:0000259" key="17">
    <source>
        <dbReference type="PROSITE" id="PS50112"/>
    </source>
</evidence>
<evidence type="ECO:0000313" key="19">
    <source>
        <dbReference type="EMBL" id="ATN45434.1"/>
    </source>
</evidence>
<dbReference type="InterPro" id="IPR011009">
    <property type="entry name" value="Kinase-like_dom_sf"/>
</dbReference>
<dbReference type="InterPro" id="IPR017441">
    <property type="entry name" value="Protein_kinase_ATP_BS"/>
</dbReference>
<dbReference type="FunFam" id="1.10.510.10:FF:000294">
    <property type="entry name" value="Serine/threonine-protein kinase OXI1"/>
    <property type="match status" value="1"/>
</dbReference>
<evidence type="ECO:0000256" key="8">
    <source>
        <dbReference type="ARBA" id="ARBA00022741"/>
    </source>
</evidence>
<evidence type="ECO:0000256" key="9">
    <source>
        <dbReference type="ARBA" id="ARBA00022777"/>
    </source>
</evidence>
<dbReference type="PROSITE" id="PS00108">
    <property type="entry name" value="PROTEIN_KINASE_ST"/>
    <property type="match status" value="1"/>
</dbReference>
<keyword evidence="9" id="KW-0418">Kinase</keyword>
<dbReference type="PROSITE" id="PS50112">
    <property type="entry name" value="PAS"/>
    <property type="match status" value="2"/>
</dbReference>
<feature type="domain" description="PAC" evidence="18">
    <location>
        <begin position="382"/>
        <end position="436"/>
    </location>
</feature>
<dbReference type="EC" id="2.7.11.1" evidence="3"/>
<evidence type="ECO:0000256" key="2">
    <source>
        <dbReference type="ARBA" id="ARBA00009903"/>
    </source>
</evidence>
<keyword evidence="11" id="KW-0675">Receptor</keyword>
<evidence type="ECO:0000256" key="11">
    <source>
        <dbReference type="ARBA" id="ARBA00023170"/>
    </source>
</evidence>
<dbReference type="AlphaFoldDB" id="A0A2D1CSK3"/>
<dbReference type="PROSITE" id="PS50113">
    <property type="entry name" value="PAC"/>
    <property type="match status" value="2"/>
</dbReference>
<feature type="compositionally biased region" description="Basic and acidic residues" evidence="15">
    <location>
        <begin position="676"/>
        <end position="720"/>
    </location>
</feature>
<evidence type="ECO:0000256" key="6">
    <source>
        <dbReference type="ARBA" id="ARBA00022606"/>
    </source>
</evidence>
<evidence type="ECO:0000259" key="16">
    <source>
        <dbReference type="PROSITE" id="PS50011"/>
    </source>
</evidence>
<evidence type="ECO:0000256" key="5">
    <source>
        <dbReference type="ARBA" id="ARBA00022543"/>
    </source>
</evidence>
<sequence>MYLIKIFIRMTMSPNVHDVNFYSGSSATNESLSTFPLSTKRFQQSLNGSLSENRNSAQSVTSGLKPNKSISLNGNLNDMLTTFDQAFIISDATSRDIPITFASEGFYKMTGFTHQEIIGNNCRFLQGPETDQTELYRLRLAIEAGKTYCGRLLNYKKDGSTFWNLLTICPIRDEHDKIVKYIGMQVEVTKYTEGTLSCAKRPNELPVSLISYDARQKVEAESYADEILRDLNSVKSAQDHEDQVQPIAETSVQRNPRKSFTLLNQILTPKQSLSVPKNGSHLPGINPSSIEEEGEEYFVNTRERNMRRGIDLATTLERIQKSFLITDPRLPENPIIFVSDEFLELTEYTREEVLGQNCRFLQGEETNPSTVLEIQNAIRKRENVTVQILNYKKSGKKFWNLFHLQIVKDNKGELEYFIGIQLDVTKHIHKESERVSENTMKEEKDLINEAANDITYAVKEFPDPTFSPSKLWESHRKIITPKPHSSNSDNWKAVSETRLEDGELGLNHFRPIKPLGTGDTGSVYLAELKGTGKLFAIKSMDKEVMINTNKVQRVRTEREILSLLDHPFLPTLFASFETRTHVYLVTEFCPGRELYMVVKQQMNQRLGEDLVRFYSAEVLLALEYLHCKGIIYRDLKPENVLLNESGHIILTDFDLSLLVPTSSTLYQSTLHRLHDPKMTEKQRKKVMKEEEKLKKKEEKRLKKEQRRKEREEITFPHSKNDPSPAKNVVKVKKGSKNVLHFSVQPSQFTNSFVGTEEYIAPEIINGIKHGVHVDWWSFGIFLYELLYGKTPFRGETRNQTFNNIRFKELTFPLTPPVSNDAKDLIKRLLNRSPEKRLGGINGAGEVKRHPFFRSTQWSLLRSRPPPKLNYIEENKKDEDEFSNWDDVLGQKKEDKV</sequence>
<gene>
    <name evidence="19" type="primary">PHOTB</name>
</gene>
<evidence type="ECO:0000256" key="3">
    <source>
        <dbReference type="ARBA" id="ARBA00012513"/>
    </source>
</evidence>
<keyword evidence="7" id="KW-0808">Transferase</keyword>
<dbReference type="GO" id="GO:0004674">
    <property type="term" value="F:protein serine/threonine kinase activity"/>
    <property type="evidence" value="ECO:0007669"/>
    <property type="project" value="UniProtKB-KW"/>
</dbReference>